<dbReference type="EMBL" id="JBICRM010000055">
    <property type="protein sequence ID" value="MFG1710712.1"/>
    <property type="molecule type" value="Genomic_DNA"/>
</dbReference>
<accession>A0ABW7ATG4</accession>
<feature type="compositionally biased region" description="Basic and acidic residues" evidence="1">
    <location>
        <begin position="43"/>
        <end position="59"/>
    </location>
</feature>
<reference evidence="2 3" key="1">
    <citation type="submission" date="2024-10" db="EMBL/GenBank/DDBJ databases">
        <authorList>
            <person name="Topkara A.R."/>
            <person name="Saygin H."/>
        </authorList>
    </citation>
    <scope>NUCLEOTIDE SEQUENCE [LARGE SCALE GENOMIC DNA]</scope>
    <source>
        <strain evidence="2 3">M3C6</strain>
    </source>
</reference>
<proteinExistence type="predicted"/>
<dbReference type="Proteomes" id="UP001603978">
    <property type="component" value="Unassembled WGS sequence"/>
</dbReference>
<feature type="region of interest" description="Disordered" evidence="1">
    <location>
        <begin position="35"/>
        <end position="59"/>
    </location>
</feature>
<gene>
    <name evidence="2" type="ORF">ACFLIM_46875</name>
</gene>
<feature type="region of interest" description="Disordered" evidence="1">
    <location>
        <begin position="79"/>
        <end position="110"/>
    </location>
</feature>
<feature type="compositionally biased region" description="Basic and acidic residues" evidence="1">
    <location>
        <begin position="80"/>
        <end position="103"/>
    </location>
</feature>
<protein>
    <submittedName>
        <fullName evidence="2">Uncharacterized protein</fullName>
    </submittedName>
</protein>
<organism evidence="2 3">
    <name type="scientific">Nonomuraea marmarensis</name>
    <dbReference type="NCBI Taxonomy" id="3351344"/>
    <lineage>
        <taxon>Bacteria</taxon>
        <taxon>Bacillati</taxon>
        <taxon>Actinomycetota</taxon>
        <taxon>Actinomycetes</taxon>
        <taxon>Streptosporangiales</taxon>
        <taxon>Streptosporangiaceae</taxon>
        <taxon>Nonomuraea</taxon>
    </lineage>
</organism>
<evidence type="ECO:0000256" key="1">
    <source>
        <dbReference type="SAM" id="MobiDB-lite"/>
    </source>
</evidence>
<feature type="compositionally biased region" description="Low complexity" evidence="1">
    <location>
        <begin position="151"/>
        <end position="164"/>
    </location>
</feature>
<comment type="caution">
    <text evidence="2">The sequence shown here is derived from an EMBL/GenBank/DDBJ whole genome shotgun (WGS) entry which is preliminary data.</text>
</comment>
<name>A0ABW7ATG4_9ACTN</name>
<evidence type="ECO:0000313" key="2">
    <source>
        <dbReference type="EMBL" id="MFG1710712.1"/>
    </source>
</evidence>
<feature type="region of interest" description="Disordered" evidence="1">
    <location>
        <begin position="139"/>
        <end position="176"/>
    </location>
</feature>
<feature type="compositionally biased region" description="Basic residues" evidence="1">
    <location>
        <begin position="167"/>
        <end position="176"/>
    </location>
</feature>
<sequence>MLGIHITGRRLATRQQRRLLPGRWRVRRYGDSRLGTYLRPRRQHGDHQPGHAERHAGEHADHAGPLIQHLQHVLRQVQRIGEEPEQARDQAGRQHDERDDRHHAPPPRTRHVLRPWRHLRHASRAPPNRRERELIVTNALPPTPRETIVGSAAQQASARDQSSQGIMRRRFPVIPS</sequence>
<evidence type="ECO:0000313" key="3">
    <source>
        <dbReference type="Proteomes" id="UP001603978"/>
    </source>
</evidence>
<keyword evidence="3" id="KW-1185">Reference proteome</keyword>
<dbReference type="RefSeq" id="WP_393176748.1">
    <property type="nucleotide sequence ID" value="NZ_JBICRM010000055.1"/>
</dbReference>